<evidence type="ECO:0000313" key="2">
    <source>
        <dbReference type="EMBL" id="KAA3436516.1"/>
    </source>
</evidence>
<dbReference type="Proteomes" id="UP000324133">
    <property type="component" value="Unassembled WGS sequence"/>
</dbReference>
<dbReference type="SUPFAM" id="SSF101898">
    <property type="entry name" value="NHL repeat"/>
    <property type="match status" value="1"/>
</dbReference>
<dbReference type="PROSITE" id="PS51257">
    <property type="entry name" value="PROKAR_LIPOPROTEIN"/>
    <property type="match status" value="1"/>
</dbReference>
<protein>
    <submittedName>
        <fullName evidence="2">Uncharacterized protein</fullName>
    </submittedName>
</protein>
<dbReference type="RefSeq" id="WP_149092458.1">
    <property type="nucleotide sequence ID" value="NZ_VKKY01000003.1"/>
</dbReference>
<dbReference type="AlphaFoldDB" id="A0A5B6T8K9"/>
<gene>
    <name evidence="2" type="ORF">FOA19_19185</name>
</gene>
<name>A0A5B6T8K9_9BACT</name>
<reference evidence="2 3" key="1">
    <citation type="submission" date="2019-07" db="EMBL/GenBank/DDBJ databases">
        <title>Rufibacter sp. nov., isolated from lake sediment.</title>
        <authorList>
            <person name="Qu J.-H."/>
        </authorList>
    </citation>
    <scope>NUCLEOTIDE SEQUENCE [LARGE SCALE GENOMIC DNA]</scope>
    <source>
        <strain evidence="2 3">NBS58-1</strain>
    </source>
</reference>
<feature type="compositionally biased region" description="Basic and acidic residues" evidence="1">
    <location>
        <begin position="35"/>
        <end position="49"/>
    </location>
</feature>
<dbReference type="OrthoDB" id="9798438at2"/>
<proteinExistence type="predicted"/>
<evidence type="ECO:0000256" key="1">
    <source>
        <dbReference type="SAM" id="MobiDB-lite"/>
    </source>
</evidence>
<keyword evidence="3" id="KW-1185">Reference proteome</keyword>
<evidence type="ECO:0000313" key="3">
    <source>
        <dbReference type="Proteomes" id="UP000324133"/>
    </source>
</evidence>
<dbReference type="EMBL" id="VKKY01000003">
    <property type="protein sequence ID" value="KAA3436516.1"/>
    <property type="molecule type" value="Genomic_DNA"/>
</dbReference>
<feature type="region of interest" description="Disordered" evidence="1">
    <location>
        <begin position="25"/>
        <end position="54"/>
    </location>
</feature>
<accession>A0A5B6T8K9</accession>
<sequence>MKDKLLEIGVGLCLLVAVACDTGSAKNEDANLDSSAKKEKKEKKKDKNPASEGFAVNNNYDLLEVSKMGKKTVPESSGLEASGDGNFWTHPDAGNEAVLYKVNQSGELLETMNVQGAKNNDWEDVTRGEDGFLYIGDMGNNENTRKDLQILKVDEKAKKVVASIPFKYADQTEFPPTKGNLNFDVEGFLMHNNAFYLFTKNRGKGDWVKLYKVANQPGASQTVSPLDSVQISTKITAADVSPDGRHIALLGEGWVYLFSADSPEGVFKGTKEQIPLGKVGQAEGLVFVNDSDMMISNEAGRLFMLSLKK</sequence>
<organism evidence="2 3">
    <name type="scientific">Rufibacter hautae</name>
    <dbReference type="NCBI Taxonomy" id="2595005"/>
    <lineage>
        <taxon>Bacteria</taxon>
        <taxon>Pseudomonadati</taxon>
        <taxon>Bacteroidota</taxon>
        <taxon>Cytophagia</taxon>
        <taxon>Cytophagales</taxon>
        <taxon>Hymenobacteraceae</taxon>
        <taxon>Rufibacter</taxon>
    </lineage>
</organism>
<comment type="caution">
    <text evidence="2">The sequence shown here is derived from an EMBL/GenBank/DDBJ whole genome shotgun (WGS) entry which is preliminary data.</text>
</comment>